<sequence>MPKIFEYFGFIFLFYSNEHEPIHVHVMKDEHEAIFEIILENGELVEIHRRTSSKIPPLSEKDAATAEAFVKKYYKNIVDKWVNFFIYKKRIRSTKITKKL</sequence>
<dbReference type="Proteomes" id="UP001209476">
    <property type="component" value="Unassembled WGS sequence"/>
</dbReference>
<evidence type="ECO:0000313" key="1">
    <source>
        <dbReference type="EMBL" id="MCW4136184.1"/>
    </source>
</evidence>
<dbReference type="AlphaFoldDB" id="A0A414YC15"/>
<evidence type="ECO:0000313" key="7">
    <source>
        <dbReference type="Proteomes" id="UP000284548"/>
    </source>
</evidence>
<reference evidence="1" key="3">
    <citation type="submission" date="2022-11" db="EMBL/GenBank/DDBJ databases">
        <title>Genomic repertoires linked with pathogenic potency of arthritogenic Prevotella copri isolated from the gut of rheumatoid arthritis patients.</title>
        <authorList>
            <person name="Nii T."/>
            <person name="Maeda Y."/>
            <person name="Motooka D."/>
            <person name="Naito M."/>
            <person name="Matsumoto Y."/>
            <person name="Ogawa T."/>
            <person name="Oguro-Igashira E."/>
            <person name="Kishikawa T."/>
            <person name="Yamashita M."/>
            <person name="Koizumi S."/>
            <person name="Kurakawa T."/>
            <person name="Okumura R."/>
            <person name="Kayama H."/>
            <person name="Murakami M."/>
            <person name="Sakaguchi T."/>
            <person name="Das B."/>
            <person name="Nakamura S."/>
            <person name="Okada Y."/>
            <person name="Kumanogoh A."/>
            <person name="Takeda K."/>
        </authorList>
    </citation>
    <scope>NUCLEOTIDE SEQUENCE</scope>
    <source>
        <strain evidence="1">H105_2-2</strain>
        <strain evidence="2">RA-N001-16</strain>
    </source>
</reference>
<evidence type="ECO:0000313" key="2">
    <source>
        <dbReference type="EMBL" id="MCW4163974.1"/>
    </source>
</evidence>
<dbReference type="Proteomes" id="UP000284548">
    <property type="component" value="Unassembled WGS sequence"/>
</dbReference>
<dbReference type="EMBL" id="JAPDVD010000001">
    <property type="protein sequence ID" value="MCW4136184.1"/>
    <property type="molecule type" value="Genomic_DNA"/>
</dbReference>
<dbReference type="EMBL" id="VZCY01000085">
    <property type="protein sequence ID" value="MQN10207.1"/>
    <property type="molecule type" value="Genomic_DNA"/>
</dbReference>
<proteinExistence type="predicted"/>
<dbReference type="Proteomes" id="UP000406735">
    <property type="component" value="Unassembled WGS sequence"/>
</dbReference>
<dbReference type="Pfam" id="PF13711">
    <property type="entry name" value="DUF4160"/>
    <property type="match status" value="1"/>
</dbReference>
<reference evidence="6 7" key="1">
    <citation type="submission" date="2018-08" db="EMBL/GenBank/DDBJ databases">
        <title>A genome reference for cultivated species of the human gut microbiota.</title>
        <authorList>
            <person name="Zou Y."/>
            <person name="Xue W."/>
            <person name="Luo G."/>
        </authorList>
    </citation>
    <scope>NUCLEOTIDE SEQUENCE [LARGE SCALE GENOMIC DNA]</scope>
    <source>
        <strain evidence="6 7">AM16-54</strain>
    </source>
</reference>
<dbReference type="Proteomes" id="UP000390763">
    <property type="component" value="Unassembled WGS sequence"/>
</dbReference>
<dbReference type="EMBL" id="JAPDUM010000001">
    <property type="protein sequence ID" value="MCW4163974.1"/>
    <property type="molecule type" value="Genomic_DNA"/>
</dbReference>
<dbReference type="EMBL" id="VZAZ01000023">
    <property type="protein sequence ID" value="MQO55304.1"/>
    <property type="molecule type" value="Genomic_DNA"/>
</dbReference>
<evidence type="ECO:0000313" key="10">
    <source>
        <dbReference type="Proteomes" id="UP000406735"/>
    </source>
</evidence>
<dbReference type="EMBL" id="VZBT01000103">
    <property type="protein sequence ID" value="MQO05227.1"/>
    <property type="molecule type" value="Genomic_DNA"/>
</dbReference>
<protein>
    <submittedName>
        <fullName evidence="6">DUF4160 domain-containing protein</fullName>
    </submittedName>
</protein>
<name>A0A414YC15_9BACT</name>
<gene>
    <name evidence="6" type="ORF">DW192_05115</name>
    <name evidence="5" type="ORF">F7D42_06180</name>
    <name evidence="4" type="ORF">F7D62_14260</name>
    <name evidence="3" type="ORF">F7D97_09815</name>
    <name evidence="2" type="ORF">ONS98_01780</name>
    <name evidence="1" type="ORF">ONT01_00035</name>
</gene>
<comment type="caution">
    <text evidence="6">The sequence shown here is derived from an EMBL/GenBank/DDBJ whole genome shotgun (WGS) entry which is preliminary data.</text>
</comment>
<evidence type="ECO:0000313" key="5">
    <source>
        <dbReference type="EMBL" id="MQO55304.1"/>
    </source>
</evidence>
<evidence type="ECO:0000313" key="6">
    <source>
        <dbReference type="EMBL" id="RHH83780.1"/>
    </source>
</evidence>
<evidence type="ECO:0000313" key="3">
    <source>
        <dbReference type="EMBL" id="MQN10207.1"/>
    </source>
</evidence>
<accession>A0A414YC15</accession>
<dbReference type="Proteomes" id="UP000358159">
    <property type="component" value="Unassembled WGS sequence"/>
</dbReference>
<dbReference type="Proteomes" id="UP001208620">
    <property type="component" value="Unassembled WGS sequence"/>
</dbReference>
<evidence type="ECO:0000313" key="8">
    <source>
        <dbReference type="Proteomes" id="UP000358159"/>
    </source>
</evidence>
<evidence type="ECO:0000313" key="9">
    <source>
        <dbReference type="Proteomes" id="UP000390763"/>
    </source>
</evidence>
<organism evidence="6 7">
    <name type="scientific">Segatella copri</name>
    <dbReference type="NCBI Taxonomy" id="165179"/>
    <lineage>
        <taxon>Bacteria</taxon>
        <taxon>Pseudomonadati</taxon>
        <taxon>Bacteroidota</taxon>
        <taxon>Bacteroidia</taxon>
        <taxon>Bacteroidales</taxon>
        <taxon>Prevotellaceae</taxon>
        <taxon>Segatella</taxon>
    </lineage>
</organism>
<dbReference type="EMBL" id="QRKB01000008">
    <property type="protein sequence ID" value="RHH83780.1"/>
    <property type="molecule type" value="Genomic_DNA"/>
</dbReference>
<dbReference type="RefSeq" id="WP_118254234.1">
    <property type="nucleotide sequence ID" value="NZ_DAWERD010000003.1"/>
</dbReference>
<dbReference type="InterPro" id="IPR025427">
    <property type="entry name" value="DUF4160"/>
</dbReference>
<reference evidence="8 9" key="2">
    <citation type="submission" date="2019-09" db="EMBL/GenBank/DDBJ databases">
        <title>Distinct polysaccharide growth profiles of human intestinal Prevotella copri isolates.</title>
        <authorList>
            <person name="Fehlner-Peach H."/>
            <person name="Magnabosco C."/>
            <person name="Raghavan V."/>
            <person name="Scher J.U."/>
            <person name="Tett A."/>
            <person name="Cox L.M."/>
            <person name="Gottsegen C."/>
            <person name="Watters A."/>
            <person name="Wiltshire- Gordon J.D."/>
            <person name="Segata N."/>
            <person name="Bonneau R."/>
            <person name="Littman D.R."/>
        </authorList>
    </citation>
    <scope>NUCLEOTIDE SEQUENCE [LARGE SCALE GENOMIC DNA]</scope>
    <source>
        <strain evidence="5 8">BVe41219</strain>
        <strain evidence="4">IAK279</strain>
        <strain evidence="9">iAK279</strain>
        <strain evidence="3">IK21513</strain>
        <strain evidence="10">iK21513</strain>
    </source>
</reference>
<evidence type="ECO:0000313" key="4">
    <source>
        <dbReference type="EMBL" id="MQO05227.1"/>
    </source>
</evidence>